<keyword evidence="7" id="KW-0812">Transmembrane</keyword>
<name>A0A0N5CZC8_THECL</name>
<dbReference type="Proteomes" id="UP000276776">
    <property type="component" value="Unassembled WGS sequence"/>
</dbReference>
<evidence type="ECO:0000256" key="4">
    <source>
        <dbReference type="ARBA" id="ARBA00023180"/>
    </source>
</evidence>
<keyword evidence="7" id="KW-0472">Membrane</keyword>
<dbReference type="Pfam" id="PF01731">
    <property type="entry name" value="Arylesterase"/>
    <property type="match status" value="1"/>
</dbReference>
<comment type="catalytic activity">
    <reaction evidence="6">
        <text>a phenyl acetate + H2O = a phenol + acetate + H(+)</text>
        <dbReference type="Rhea" id="RHEA:17309"/>
        <dbReference type="ChEBI" id="CHEBI:15377"/>
        <dbReference type="ChEBI" id="CHEBI:15378"/>
        <dbReference type="ChEBI" id="CHEBI:30089"/>
        <dbReference type="ChEBI" id="CHEBI:33853"/>
        <dbReference type="ChEBI" id="CHEBI:140310"/>
        <dbReference type="EC" id="3.1.1.2"/>
    </reaction>
</comment>
<gene>
    <name evidence="8" type="ORF">TCLT_LOCUS5828</name>
</gene>
<dbReference type="PANTHER" id="PTHR11799:SF28">
    <property type="entry name" value="MECHANOSENSORY ABNORMALITY PROTEIN 6"/>
    <property type="match status" value="1"/>
</dbReference>
<dbReference type="WBParaSite" id="TCLT_0000583901-mRNA-1">
    <property type="protein sequence ID" value="TCLT_0000583901-mRNA-1"/>
    <property type="gene ID" value="TCLT_0000583901"/>
</dbReference>
<comment type="cofactor">
    <cofactor evidence="5 6">
        <name>Ca(2+)</name>
        <dbReference type="ChEBI" id="CHEBI:29108"/>
    </cofactor>
    <text evidence="5 6">Binds 2 calcium ions per subunit.</text>
</comment>
<accession>A0A0N5CZC8</accession>
<dbReference type="EMBL" id="UYYF01004367">
    <property type="protein sequence ID" value="VDN03118.1"/>
    <property type="molecule type" value="Genomic_DNA"/>
</dbReference>
<evidence type="ECO:0000256" key="1">
    <source>
        <dbReference type="ARBA" id="ARBA00008595"/>
    </source>
</evidence>
<dbReference type="SUPFAM" id="SSF63829">
    <property type="entry name" value="Calcium-dependent phosphotriesterase"/>
    <property type="match status" value="1"/>
</dbReference>
<dbReference type="Gene3D" id="2.120.10.30">
    <property type="entry name" value="TolB, C-terminal domain"/>
    <property type="match status" value="1"/>
</dbReference>
<protein>
    <recommendedName>
        <fullName evidence="6">Paraoxonase</fullName>
        <ecNumber evidence="6">3.1.1.2</ecNumber>
    </recommendedName>
</protein>
<dbReference type="GO" id="GO:0046872">
    <property type="term" value="F:metal ion binding"/>
    <property type="evidence" value="ECO:0007669"/>
    <property type="project" value="UniProtKB-KW"/>
</dbReference>
<dbReference type="InterPro" id="IPR051288">
    <property type="entry name" value="Serum_paraoxonase/arylesterase"/>
</dbReference>
<evidence type="ECO:0000313" key="8">
    <source>
        <dbReference type="EMBL" id="VDN03118.1"/>
    </source>
</evidence>
<dbReference type="InterPro" id="IPR002640">
    <property type="entry name" value="Arylesterase"/>
</dbReference>
<organism evidence="10">
    <name type="scientific">Thelazia callipaeda</name>
    <name type="common">Oriental eyeworm</name>
    <name type="synonym">Parasitic nematode</name>
    <dbReference type="NCBI Taxonomy" id="103827"/>
    <lineage>
        <taxon>Eukaryota</taxon>
        <taxon>Metazoa</taxon>
        <taxon>Ecdysozoa</taxon>
        <taxon>Nematoda</taxon>
        <taxon>Chromadorea</taxon>
        <taxon>Rhabditida</taxon>
        <taxon>Spirurina</taxon>
        <taxon>Spiruromorpha</taxon>
        <taxon>Thelazioidea</taxon>
        <taxon>Thelaziidae</taxon>
        <taxon>Thelazia</taxon>
    </lineage>
</organism>
<dbReference type="EC" id="3.1.1.2" evidence="6"/>
<sequence>MSTSIITLLFVGLGCSIFVRLLLLLDVNKRVYNHTPGPCRLVWTPAVNGSGGITLISELDIALITSGYAKSRGVTSVVGAIYLYNFTDNRNYKANKLNIKGFDLRKFIPYGIDTYVSRGRVTVYVTNSLPNNDTVEVFQLDLNNLALIHRKTISSSKFLNLADIVVVGADRFVVTNYLYFRQRWMQMLELAMQAFSGSVVYYDGHEGSYLLKYFPAPNGIALNKQKNQLYVASTISEFIRVYNLRQDMSLLFETEISLLSSPNKLFVEEATGDIWIALHPVLYKAHEHIQDPANMNLKSPSQILRIRLQDDGKSWVITEPYANDGATIWGSSAVLFHKNIMLIGSFFGRTLHCDIDSSQIV</sequence>
<evidence type="ECO:0000256" key="5">
    <source>
        <dbReference type="PIRSR" id="PIRSR602640-2"/>
    </source>
</evidence>
<reference evidence="10" key="1">
    <citation type="submission" date="2017-02" db="UniProtKB">
        <authorList>
            <consortium name="WormBaseParasite"/>
        </authorList>
    </citation>
    <scope>IDENTIFICATION</scope>
</reference>
<dbReference type="OrthoDB" id="423498at2759"/>
<keyword evidence="9" id="KW-1185">Reference proteome</keyword>
<feature type="binding site" evidence="5">
    <location>
        <position position="218"/>
    </location>
    <ligand>
        <name>Ca(2+)</name>
        <dbReference type="ChEBI" id="CHEBI:29108"/>
        <label>1</label>
        <note>catalytic</note>
    </ligand>
</feature>
<evidence type="ECO:0000256" key="3">
    <source>
        <dbReference type="ARBA" id="ARBA00023157"/>
    </source>
</evidence>
<keyword evidence="3 6" id="KW-1015">Disulfide bond</keyword>
<evidence type="ECO:0000256" key="7">
    <source>
        <dbReference type="SAM" id="Phobius"/>
    </source>
</evidence>
<comment type="similarity">
    <text evidence="1 6">Belongs to the paraoxonase family.</text>
</comment>
<feature type="binding site" evidence="5">
    <location>
        <position position="112"/>
    </location>
    <ligand>
        <name>Ca(2+)</name>
        <dbReference type="ChEBI" id="CHEBI:29108"/>
        <label>1</label>
        <note>catalytic</note>
    </ligand>
</feature>
<reference evidence="8 9" key="2">
    <citation type="submission" date="2018-11" db="EMBL/GenBank/DDBJ databases">
        <authorList>
            <consortium name="Pathogen Informatics"/>
        </authorList>
    </citation>
    <scope>NUCLEOTIDE SEQUENCE [LARGE SCALE GENOMIC DNA]</scope>
</reference>
<dbReference type="AlphaFoldDB" id="A0A0N5CZC8"/>
<evidence type="ECO:0000256" key="2">
    <source>
        <dbReference type="ARBA" id="ARBA00022801"/>
    </source>
</evidence>
<keyword evidence="7" id="KW-1133">Transmembrane helix</keyword>
<dbReference type="STRING" id="103827.A0A0N5CZC8"/>
<keyword evidence="5 6" id="KW-0106">Calcium</keyword>
<dbReference type="GO" id="GO:0004064">
    <property type="term" value="F:arylesterase activity"/>
    <property type="evidence" value="ECO:0007669"/>
    <property type="project" value="UniProtKB-UniRule"/>
</dbReference>
<dbReference type="OMA" id="YEMMLLT"/>
<dbReference type="PANTHER" id="PTHR11799">
    <property type="entry name" value="PARAOXONASE"/>
    <property type="match status" value="1"/>
</dbReference>
<evidence type="ECO:0000313" key="10">
    <source>
        <dbReference type="WBParaSite" id="TCLT_0000583901-mRNA-1"/>
    </source>
</evidence>
<dbReference type="InterPro" id="IPR011042">
    <property type="entry name" value="6-blade_b-propeller_TolB-like"/>
</dbReference>
<evidence type="ECO:0000256" key="6">
    <source>
        <dbReference type="RuleBase" id="RU368025"/>
    </source>
</evidence>
<keyword evidence="5 6" id="KW-0479">Metal-binding</keyword>
<feature type="binding site" evidence="5">
    <location>
        <position position="163"/>
    </location>
    <ligand>
        <name>Ca(2+)</name>
        <dbReference type="ChEBI" id="CHEBI:29108"/>
        <label>1</label>
        <note>catalytic</note>
    </ligand>
</feature>
<keyword evidence="2 6" id="KW-0378">Hydrolase</keyword>
<dbReference type="PRINTS" id="PR01785">
    <property type="entry name" value="PARAOXONASE"/>
</dbReference>
<feature type="transmembrane region" description="Helical" evidence="7">
    <location>
        <begin position="6"/>
        <end position="25"/>
    </location>
</feature>
<keyword evidence="4 6" id="KW-0325">Glycoprotein</keyword>
<evidence type="ECO:0000313" key="9">
    <source>
        <dbReference type="Proteomes" id="UP000276776"/>
    </source>
</evidence>
<proteinExistence type="inferred from homology"/>